<reference evidence="2 3" key="1">
    <citation type="submission" date="2016-03" db="EMBL/GenBank/DDBJ databases">
        <title>Comparative genomics of the ectomycorrhizal sister species Rhizopogon vinicolor and Rhizopogon vesiculosus (Basidiomycota: Boletales) reveals a divergence of the mating type B locus.</title>
        <authorList>
            <person name="Mujic A.B."/>
            <person name="Kuo A."/>
            <person name="Tritt A."/>
            <person name="Lipzen A."/>
            <person name="Chen C."/>
            <person name="Johnson J."/>
            <person name="Sharma A."/>
            <person name="Barry K."/>
            <person name="Grigoriev I.V."/>
            <person name="Spatafora J.W."/>
        </authorList>
    </citation>
    <scope>NUCLEOTIDE SEQUENCE [LARGE SCALE GENOMIC DNA]</scope>
    <source>
        <strain evidence="2 3">AM-OR11-056</strain>
    </source>
</reference>
<dbReference type="AlphaFoldDB" id="A0A1J8QII0"/>
<proteinExistence type="predicted"/>
<comment type="caution">
    <text evidence="2">The sequence shown here is derived from an EMBL/GenBank/DDBJ whole genome shotgun (WGS) entry which is preliminary data.</text>
</comment>
<dbReference type="OrthoDB" id="3270420at2759"/>
<accession>A0A1J8QII0</accession>
<gene>
    <name evidence="2" type="ORF">AZE42_05954</name>
</gene>
<sequence length="299" mass="33776">MCPASIAVSSALKAKMTAIQNGDKTHVGTQGSARKMKEEPVLIPNQEHRQDQGRDPREGRRYSFTIDSSDEDCHDNTIEFLRRSKQRHSSLDGPRPYLTVSGDDLQGPGPRVRFHSRVRITAGMRGRRRLSDGQLSAASSISGSPCSSISAPLRSANAASSKGWGPLGQRVSILASQSYASEPSLPTSRRNIRPRVIPSESYHSPVNEHTPLVRSPCRYSYARGYYEDDVVDEVAEREHERQQRMIDETFGKWPGRLLNRHVRSYLLIQCGSLMFFQWWWWQVEPLVCCLCVDCTDIEE</sequence>
<evidence type="ECO:0000313" key="3">
    <source>
        <dbReference type="Proteomes" id="UP000183567"/>
    </source>
</evidence>
<evidence type="ECO:0000313" key="2">
    <source>
        <dbReference type="EMBL" id="OJA13409.1"/>
    </source>
</evidence>
<dbReference type="EMBL" id="LVVM01004167">
    <property type="protein sequence ID" value="OJA13409.1"/>
    <property type="molecule type" value="Genomic_DNA"/>
</dbReference>
<feature type="region of interest" description="Disordered" evidence="1">
    <location>
        <begin position="129"/>
        <end position="148"/>
    </location>
</feature>
<feature type="compositionally biased region" description="Low complexity" evidence="1">
    <location>
        <begin position="136"/>
        <end position="148"/>
    </location>
</feature>
<name>A0A1J8QII0_9AGAM</name>
<dbReference type="Proteomes" id="UP000183567">
    <property type="component" value="Unassembled WGS sequence"/>
</dbReference>
<protein>
    <submittedName>
        <fullName evidence="2">Uncharacterized protein</fullName>
    </submittedName>
</protein>
<evidence type="ECO:0000256" key="1">
    <source>
        <dbReference type="SAM" id="MobiDB-lite"/>
    </source>
</evidence>
<keyword evidence="3" id="KW-1185">Reference proteome</keyword>
<feature type="region of interest" description="Disordered" evidence="1">
    <location>
        <begin position="84"/>
        <end position="111"/>
    </location>
</feature>
<organism evidence="2 3">
    <name type="scientific">Rhizopogon vesiculosus</name>
    <dbReference type="NCBI Taxonomy" id="180088"/>
    <lineage>
        <taxon>Eukaryota</taxon>
        <taxon>Fungi</taxon>
        <taxon>Dikarya</taxon>
        <taxon>Basidiomycota</taxon>
        <taxon>Agaricomycotina</taxon>
        <taxon>Agaricomycetes</taxon>
        <taxon>Agaricomycetidae</taxon>
        <taxon>Boletales</taxon>
        <taxon>Suillineae</taxon>
        <taxon>Rhizopogonaceae</taxon>
        <taxon>Rhizopogon</taxon>
    </lineage>
</organism>